<sequence>MAELTTFQTAQTRSVEYLTEILRLMPPGTYLSTRYPGAPTDSGFVATTLTCDDNASDSSGPKNLGTTYWVVGVERAEANRVVNAVGDSWEKGGLRRVDRRPEGAFLDIYATTPDDYRLVVGHNAQNEVSVSVSSPCFPRPSADEKPHLPDRIDHP</sequence>
<accession>A0A917V591</accession>
<evidence type="ECO:0000313" key="3">
    <source>
        <dbReference type="Proteomes" id="UP000612956"/>
    </source>
</evidence>
<reference evidence="2" key="1">
    <citation type="journal article" date="2014" name="Int. J. Syst. Evol. Microbiol.">
        <title>Complete genome sequence of Corynebacterium casei LMG S-19264T (=DSM 44701T), isolated from a smear-ripened cheese.</title>
        <authorList>
            <consortium name="US DOE Joint Genome Institute (JGI-PGF)"/>
            <person name="Walter F."/>
            <person name="Albersmeier A."/>
            <person name="Kalinowski J."/>
            <person name="Ruckert C."/>
        </authorList>
    </citation>
    <scope>NUCLEOTIDE SEQUENCE</scope>
    <source>
        <strain evidence="2">CGMCC 4.7278</strain>
    </source>
</reference>
<proteinExistence type="predicted"/>
<feature type="compositionally biased region" description="Basic and acidic residues" evidence="1">
    <location>
        <begin position="141"/>
        <end position="155"/>
    </location>
</feature>
<comment type="caution">
    <text evidence="2">The sequence shown here is derived from an EMBL/GenBank/DDBJ whole genome shotgun (WGS) entry which is preliminary data.</text>
</comment>
<dbReference type="RefSeq" id="WP_188827347.1">
    <property type="nucleotide sequence ID" value="NZ_BMMW01000001.1"/>
</dbReference>
<gene>
    <name evidence="2" type="ORF">GCM10011591_07930</name>
</gene>
<dbReference type="EMBL" id="BMMW01000001">
    <property type="protein sequence ID" value="GGK38592.1"/>
    <property type="molecule type" value="Genomic_DNA"/>
</dbReference>
<protein>
    <submittedName>
        <fullName evidence="2">Uncharacterized protein</fullName>
    </submittedName>
</protein>
<dbReference type="AlphaFoldDB" id="A0A917V591"/>
<name>A0A917V591_9NOCA</name>
<reference evidence="2" key="2">
    <citation type="submission" date="2020-09" db="EMBL/GenBank/DDBJ databases">
        <authorList>
            <person name="Sun Q."/>
            <person name="Zhou Y."/>
        </authorList>
    </citation>
    <scope>NUCLEOTIDE SEQUENCE</scope>
    <source>
        <strain evidence="2">CGMCC 4.7278</strain>
    </source>
</reference>
<dbReference type="Proteomes" id="UP000612956">
    <property type="component" value="Unassembled WGS sequence"/>
</dbReference>
<keyword evidence="3" id="KW-1185">Reference proteome</keyword>
<evidence type="ECO:0000313" key="2">
    <source>
        <dbReference type="EMBL" id="GGK38592.1"/>
    </source>
</evidence>
<organism evidence="2 3">
    <name type="scientific">Nocardia camponoti</name>
    <dbReference type="NCBI Taxonomy" id="1616106"/>
    <lineage>
        <taxon>Bacteria</taxon>
        <taxon>Bacillati</taxon>
        <taxon>Actinomycetota</taxon>
        <taxon>Actinomycetes</taxon>
        <taxon>Mycobacteriales</taxon>
        <taxon>Nocardiaceae</taxon>
        <taxon>Nocardia</taxon>
    </lineage>
</organism>
<feature type="region of interest" description="Disordered" evidence="1">
    <location>
        <begin position="131"/>
        <end position="155"/>
    </location>
</feature>
<evidence type="ECO:0000256" key="1">
    <source>
        <dbReference type="SAM" id="MobiDB-lite"/>
    </source>
</evidence>